<dbReference type="AlphaFoldDB" id="A0A7Z0TS12"/>
<dbReference type="GO" id="GO:0006312">
    <property type="term" value="P:mitotic recombination"/>
    <property type="evidence" value="ECO:0007669"/>
    <property type="project" value="TreeGrafter"/>
</dbReference>
<evidence type="ECO:0000256" key="4">
    <source>
        <dbReference type="ARBA" id="ARBA00023204"/>
    </source>
</evidence>
<protein>
    <submittedName>
        <fullName evidence="5">RAD52 family DNA repair protein</fullName>
    </submittedName>
</protein>
<proteinExistence type="inferred from homology"/>
<dbReference type="Gene3D" id="3.30.390.80">
    <property type="entry name" value="DNA repair protein Rad52/59/22"/>
    <property type="match status" value="1"/>
</dbReference>
<organism evidence="6">
    <name type="scientific">Bradyrhizobium barranii subsp. barranii</name>
    <dbReference type="NCBI Taxonomy" id="2823807"/>
    <lineage>
        <taxon>Bacteria</taxon>
        <taxon>Pseudomonadati</taxon>
        <taxon>Pseudomonadota</taxon>
        <taxon>Alphaproteobacteria</taxon>
        <taxon>Hyphomicrobiales</taxon>
        <taxon>Nitrobacteraceae</taxon>
        <taxon>Bradyrhizobium</taxon>
        <taxon>Bradyrhizobium barranii</taxon>
    </lineage>
</organism>
<reference evidence="6" key="2">
    <citation type="submission" date="2020-06" db="EMBL/GenBank/DDBJ databases">
        <title>Whole Genome Sequence of Bradyrhizobium sp. Strain 323S2.</title>
        <authorList>
            <person name="Bromfield E.S.P."/>
        </authorList>
    </citation>
    <scope>NUCLEOTIDE SEQUENCE [LARGE SCALE GENOMIC DNA]</scope>
    <source>
        <strain evidence="6">323S2</strain>
    </source>
</reference>
<evidence type="ECO:0000256" key="3">
    <source>
        <dbReference type="ARBA" id="ARBA00023172"/>
    </source>
</evidence>
<dbReference type="GO" id="GO:0000724">
    <property type="term" value="P:double-strand break repair via homologous recombination"/>
    <property type="evidence" value="ECO:0007669"/>
    <property type="project" value="TreeGrafter"/>
</dbReference>
<reference evidence="5" key="3">
    <citation type="submission" date="2021-03" db="EMBL/GenBank/DDBJ databases">
        <title>Whole Genome Sequence of Bradyrhizobium sp. Strain 144S4.</title>
        <authorList>
            <person name="Bromfield E.S.P."/>
            <person name="Cloutier S."/>
        </authorList>
    </citation>
    <scope>NUCLEOTIDE SEQUENCE [LARGE SCALE GENOMIC DNA]</scope>
    <source>
        <strain evidence="5">144S4</strain>
    </source>
</reference>
<name>A0A7Z0TS12_9BRAD</name>
<dbReference type="InterPro" id="IPR007232">
    <property type="entry name" value="Rad52_Rad59_Rad22"/>
</dbReference>
<gene>
    <name evidence="8" type="ORF">G6321_00028030</name>
    <name evidence="6" type="ORF">G6321_40205</name>
    <name evidence="7" type="ORF">J4G43_023970</name>
    <name evidence="5" type="ORF">J4G43_25995</name>
</gene>
<evidence type="ECO:0000313" key="7">
    <source>
        <dbReference type="EMBL" id="UEM17011.1"/>
    </source>
</evidence>
<evidence type="ECO:0000313" key="5">
    <source>
        <dbReference type="EMBL" id="MBO1864250.1"/>
    </source>
</evidence>
<evidence type="ECO:0000313" key="8">
    <source>
        <dbReference type="EMBL" id="UGX98756.1"/>
    </source>
</evidence>
<accession>A0A7Z0TS12</accession>
<dbReference type="EMBL" id="JACBFH010000001">
    <property type="protein sequence ID" value="NYY94396.1"/>
    <property type="molecule type" value="Genomic_DNA"/>
</dbReference>
<dbReference type="GO" id="GO:0045002">
    <property type="term" value="P:double-strand break repair via single-strand annealing"/>
    <property type="evidence" value="ECO:0007669"/>
    <property type="project" value="TreeGrafter"/>
</dbReference>
<evidence type="ECO:0000313" key="10">
    <source>
        <dbReference type="Proteomes" id="UP000664702"/>
    </source>
</evidence>
<comment type="similarity">
    <text evidence="1">Belongs to the RAD52 family.</text>
</comment>
<dbReference type="PANTHER" id="PTHR12132:SF1">
    <property type="entry name" value="DNA REPAIR PROTEIN RAD52 HOMOLOG"/>
    <property type="match status" value="1"/>
</dbReference>
<evidence type="ECO:0000256" key="1">
    <source>
        <dbReference type="ARBA" id="ARBA00006638"/>
    </source>
</evidence>
<reference evidence="9 10" key="4">
    <citation type="journal article" date="2022" name="Int. J. Syst. Evol. Microbiol.">
        <title>Strains of Bradyrhizobium barranii sp. nov. associated with legumes native to Canada are symbionts of soybeans and belong to different subspecies (subsp. barranii subsp. nov. and subsp. apii subsp. nov.) and symbiovars (sv. glycinearum and sv. septentrionale).</title>
        <authorList>
            <person name="Bromfield E.S.P."/>
            <person name="Cloutier S."/>
            <person name="Wasai-Hara S."/>
            <person name="Minamisawa K."/>
        </authorList>
    </citation>
    <scope>NUCLEOTIDE SEQUENCE [LARGE SCALE GENOMIC DNA]</scope>
    <source>
        <strain evidence="7 10">144S4</strain>
        <strain evidence="9">323S2</strain>
    </source>
</reference>
<keyword evidence="2" id="KW-0227">DNA damage</keyword>
<dbReference type="PANTHER" id="PTHR12132">
    <property type="entry name" value="DNA REPAIR AND RECOMBINATION PROTEIN RAD52, RAD59"/>
    <property type="match status" value="1"/>
</dbReference>
<evidence type="ECO:0000313" key="6">
    <source>
        <dbReference type="EMBL" id="NYY94396.1"/>
    </source>
</evidence>
<evidence type="ECO:0000256" key="2">
    <source>
        <dbReference type="ARBA" id="ARBA00022763"/>
    </source>
</evidence>
<reference evidence="8 9" key="1">
    <citation type="journal article" date="2017" name="Syst. Appl. Microbiol.">
        <title>Soybeans inoculated with root zone soils of Canadian native legumes harbour diverse and novel Bradyrhizobium spp. that possess agricultural potential.</title>
        <authorList>
            <person name="Bromfield E.S.P."/>
            <person name="Cloutier S."/>
            <person name="Tambong J.T."/>
            <person name="Tran Thi T.V."/>
        </authorList>
    </citation>
    <scope>NUCLEOTIDE SEQUENCE [LARGE SCALE GENOMIC DNA]</scope>
    <source>
        <strain evidence="8 9">323S2</strain>
    </source>
</reference>
<dbReference type="EMBL" id="JAGEMI010000001">
    <property type="protein sequence ID" value="MBO1864250.1"/>
    <property type="molecule type" value="Genomic_DNA"/>
</dbReference>
<dbReference type="Pfam" id="PF04098">
    <property type="entry name" value="Rad52_Rad22"/>
    <property type="match status" value="1"/>
</dbReference>
<dbReference type="KEGG" id="bban:J4G43_023970"/>
<dbReference type="EMBL" id="CP086136">
    <property type="protein sequence ID" value="UEM17011.1"/>
    <property type="molecule type" value="Genomic_DNA"/>
</dbReference>
<dbReference type="InterPro" id="IPR042525">
    <property type="entry name" value="Rad52_Rad59_Rad22_sf"/>
</dbReference>
<keyword evidence="4" id="KW-0234">DNA repair</keyword>
<dbReference type="EMBL" id="CP088280">
    <property type="protein sequence ID" value="UGX98756.1"/>
    <property type="molecule type" value="Genomic_DNA"/>
</dbReference>
<dbReference type="SUPFAM" id="SSF54768">
    <property type="entry name" value="dsRNA-binding domain-like"/>
    <property type="match status" value="1"/>
</dbReference>
<evidence type="ECO:0000313" key="9">
    <source>
        <dbReference type="Proteomes" id="UP000564836"/>
    </source>
</evidence>
<keyword evidence="3" id="KW-0233">DNA recombination</keyword>
<dbReference type="InterPro" id="IPR041247">
    <property type="entry name" value="Rad52_fam"/>
</dbReference>
<dbReference type="Proteomes" id="UP000564836">
    <property type="component" value="Chromosome"/>
</dbReference>
<sequence length="226" mass="25447">MAFSNTQLERLAAPLNRAQVKERKQGGRTFSYVEGWHVIAEANRIFGFDGWQRETIFATCITDYEREIGENKLPGFGVTYICKVRVTVGDIVREGLGSGHGIDRDRGLAHESAIKEAETDAMKRALMTFGNPFGLALYDKDQSNVVDESELRRRQALGAKRAEFIEHLKATIANEFTSREKLGEWWNSEGQKAARRRYELSDDEVEMLKALVLAKAEQFGGAAREA</sequence>
<dbReference type="Proteomes" id="UP000664702">
    <property type="component" value="Chromosome"/>
</dbReference>
<dbReference type="RefSeq" id="WP_049810397.1">
    <property type="nucleotide sequence ID" value="NZ_CP086136.1"/>
</dbReference>